<gene>
    <name evidence="9" type="ORF">ACFFV7_51175</name>
</gene>
<evidence type="ECO:0000313" key="10">
    <source>
        <dbReference type="Proteomes" id="UP001589647"/>
    </source>
</evidence>
<keyword evidence="2" id="KW-0229">DNA integration</keyword>
<name>A0ABV5IYI4_9ACTN</name>
<evidence type="ECO:0000256" key="5">
    <source>
        <dbReference type="PROSITE-ProRule" id="PRU01248"/>
    </source>
</evidence>
<proteinExistence type="inferred from homology"/>
<accession>A0ABV5IYI4</accession>
<dbReference type="SUPFAM" id="SSF56349">
    <property type="entry name" value="DNA breaking-rejoining enzymes"/>
    <property type="match status" value="1"/>
</dbReference>
<feature type="region of interest" description="Disordered" evidence="6">
    <location>
        <begin position="1"/>
        <end position="21"/>
    </location>
</feature>
<comment type="similarity">
    <text evidence="1">Belongs to the 'phage' integrase family.</text>
</comment>
<dbReference type="PANTHER" id="PTHR30349">
    <property type="entry name" value="PHAGE INTEGRASE-RELATED"/>
    <property type="match status" value="1"/>
</dbReference>
<dbReference type="InterPro" id="IPR050090">
    <property type="entry name" value="Tyrosine_recombinase_XerCD"/>
</dbReference>
<evidence type="ECO:0000256" key="2">
    <source>
        <dbReference type="ARBA" id="ARBA00022908"/>
    </source>
</evidence>
<protein>
    <submittedName>
        <fullName evidence="9">Tyrosine-type recombinase/integrase</fullName>
    </submittedName>
</protein>
<evidence type="ECO:0000256" key="4">
    <source>
        <dbReference type="ARBA" id="ARBA00023172"/>
    </source>
</evidence>
<dbReference type="PROSITE" id="PS51898">
    <property type="entry name" value="TYR_RECOMBINASE"/>
    <property type="match status" value="1"/>
</dbReference>
<evidence type="ECO:0000313" key="9">
    <source>
        <dbReference type="EMBL" id="MFB9209625.1"/>
    </source>
</evidence>
<dbReference type="InterPro" id="IPR010998">
    <property type="entry name" value="Integrase_recombinase_N"/>
</dbReference>
<evidence type="ECO:0000259" key="8">
    <source>
        <dbReference type="PROSITE" id="PS51900"/>
    </source>
</evidence>
<feature type="domain" description="Core-binding (CB)" evidence="8">
    <location>
        <begin position="28"/>
        <end position="113"/>
    </location>
</feature>
<dbReference type="EMBL" id="JBHMEI010000104">
    <property type="protein sequence ID" value="MFB9209625.1"/>
    <property type="molecule type" value="Genomic_DNA"/>
</dbReference>
<dbReference type="InterPro" id="IPR002104">
    <property type="entry name" value="Integrase_catalytic"/>
</dbReference>
<dbReference type="RefSeq" id="WP_189648126.1">
    <property type="nucleotide sequence ID" value="NZ_BMRC01000006.1"/>
</dbReference>
<dbReference type="Proteomes" id="UP001589647">
    <property type="component" value="Unassembled WGS sequence"/>
</dbReference>
<feature type="domain" description="Tyr recombinase" evidence="7">
    <location>
        <begin position="135"/>
        <end position="317"/>
    </location>
</feature>
<keyword evidence="10" id="KW-1185">Reference proteome</keyword>
<dbReference type="PANTHER" id="PTHR30349:SF41">
    <property type="entry name" value="INTEGRASE_RECOMBINASE PROTEIN MJ0367-RELATED"/>
    <property type="match status" value="1"/>
</dbReference>
<comment type="caution">
    <text evidence="9">The sequence shown here is derived from an EMBL/GenBank/DDBJ whole genome shotgun (WGS) entry which is preliminary data.</text>
</comment>
<reference evidence="9 10" key="1">
    <citation type="submission" date="2024-09" db="EMBL/GenBank/DDBJ databases">
        <authorList>
            <person name="Sun Q."/>
            <person name="Mori K."/>
        </authorList>
    </citation>
    <scope>NUCLEOTIDE SEQUENCE [LARGE SCALE GENOMIC DNA]</scope>
    <source>
        <strain evidence="9 10">CCM 3426</strain>
    </source>
</reference>
<dbReference type="Gene3D" id="1.10.150.130">
    <property type="match status" value="1"/>
</dbReference>
<dbReference type="InterPro" id="IPR044068">
    <property type="entry name" value="CB"/>
</dbReference>
<dbReference type="InterPro" id="IPR004107">
    <property type="entry name" value="Integrase_SAM-like_N"/>
</dbReference>
<sequence length="325" mass="36258">MPTVVPITSARGRVSSGRRRKPAVPAGIPLGDLIASWELALRSANRSQNTITMYLRVARRFVAYLTKHNEPADAECVGRDQVRAFLVHEQNRAGVPTALAAHSYLGVFFSWLIEEKERTTVSPVLAKDRPHMVRKVREYVSLEQFGALLEVCRGGDFASRRDAAIVRVLFDNGMRVSGLTGLRLYDVDLPGRRLRITLKGGNEHWAPIGDKTAQAIDRYLRVRSRHPAASLEWLWLAVKHRQRLGVSGVQRMLKARGEASGVADLFPHRFRGSSAHELLAAGASPDDVKRILGWKSDAMLRQYTEALGDERARAAHARYSPSDRV</sequence>
<keyword evidence="3 5" id="KW-0238">DNA-binding</keyword>
<dbReference type="PROSITE" id="PS51900">
    <property type="entry name" value="CB"/>
    <property type="match status" value="1"/>
</dbReference>
<evidence type="ECO:0000256" key="6">
    <source>
        <dbReference type="SAM" id="MobiDB-lite"/>
    </source>
</evidence>
<dbReference type="Pfam" id="PF02899">
    <property type="entry name" value="Phage_int_SAM_1"/>
    <property type="match status" value="1"/>
</dbReference>
<dbReference type="InterPro" id="IPR011010">
    <property type="entry name" value="DNA_brk_join_enz"/>
</dbReference>
<dbReference type="InterPro" id="IPR013762">
    <property type="entry name" value="Integrase-like_cat_sf"/>
</dbReference>
<evidence type="ECO:0000256" key="1">
    <source>
        <dbReference type="ARBA" id="ARBA00008857"/>
    </source>
</evidence>
<evidence type="ECO:0000259" key="7">
    <source>
        <dbReference type="PROSITE" id="PS51898"/>
    </source>
</evidence>
<dbReference type="CDD" id="cd00397">
    <property type="entry name" value="DNA_BRE_C"/>
    <property type="match status" value="1"/>
</dbReference>
<dbReference type="Pfam" id="PF00589">
    <property type="entry name" value="Phage_integrase"/>
    <property type="match status" value="1"/>
</dbReference>
<evidence type="ECO:0000256" key="3">
    <source>
        <dbReference type="ARBA" id="ARBA00023125"/>
    </source>
</evidence>
<keyword evidence="4" id="KW-0233">DNA recombination</keyword>
<dbReference type="Gene3D" id="1.10.443.10">
    <property type="entry name" value="Intergrase catalytic core"/>
    <property type="match status" value="1"/>
</dbReference>
<organism evidence="9 10">
    <name type="scientific">Nonomuraea spiralis</name>
    <dbReference type="NCBI Taxonomy" id="46182"/>
    <lineage>
        <taxon>Bacteria</taxon>
        <taxon>Bacillati</taxon>
        <taxon>Actinomycetota</taxon>
        <taxon>Actinomycetes</taxon>
        <taxon>Streptosporangiales</taxon>
        <taxon>Streptosporangiaceae</taxon>
        <taxon>Nonomuraea</taxon>
    </lineage>
</organism>